<gene>
    <name evidence="3" type="primary">LOC113211869</name>
</gene>
<feature type="chain" id="PRO_5027042802" evidence="1">
    <location>
        <begin position="23"/>
        <end position="105"/>
    </location>
</feature>
<keyword evidence="1" id="KW-0732">Signal</keyword>
<sequence length="105" mass="11047">MASKTFILFAAVAVALLSVATAKHCEGGRLDILEAMMDVCSKYVTGSRWFIPSLCSGQVINELEKQPHCSVKDAVKLMGDCFGGAAGRDKAEACLQSAIDSGVCC</sequence>
<dbReference type="GeneID" id="113211869"/>
<protein>
    <submittedName>
        <fullName evidence="3">Uncharacterized protein LOC113211869 isoform X2</fullName>
    </submittedName>
</protein>
<accession>A0A6J1SZ02</accession>
<name>A0A6J1SZ02_FRAOC</name>
<dbReference type="AlphaFoldDB" id="A0A6J1SZ02"/>
<evidence type="ECO:0000313" key="2">
    <source>
        <dbReference type="Proteomes" id="UP000504606"/>
    </source>
</evidence>
<dbReference type="KEGG" id="foc:113211869"/>
<dbReference type="RefSeq" id="XP_026286173.1">
    <property type="nucleotide sequence ID" value="XM_026430388.2"/>
</dbReference>
<organism evidence="2 3">
    <name type="scientific">Frankliniella occidentalis</name>
    <name type="common">Western flower thrips</name>
    <name type="synonym">Euthrips occidentalis</name>
    <dbReference type="NCBI Taxonomy" id="133901"/>
    <lineage>
        <taxon>Eukaryota</taxon>
        <taxon>Metazoa</taxon>
        <taxon>Ecdysozoa</taxon>
        <taxon>Arthropoda</taxon>
        <taxon>Hexapoda</taxon>
        <taxon>Insecta</taxon>
        <taxon>Pterygota</taxon>
        <taxon>Neoptera</taxon>
        <taxon>Paraneoptera</taxon>
        <taxon>Thysanoptera</taxon>
        <taxon>Terebrantia</taxon>
        <taxon>Thripoidea</taxon>
        <taxon>Thripidae</taxon>
        <taxon>Frankliniella</taxon>
    </lineage>
</organism>
<dbReference type="Proteomes" id="UP000504606">
    <property type="component" value="Unplaced"/>
</dbReference>
<evidence type="ECO:0000313" key="3">
    <source>
        <dbReference type="RefSeq" id="XP_026286173.1"/>
    </source>
</evidence>
<evidence type="ECO:0000256" key="1">
    <source>
        <dbReference type="SAM" id="SignalP"/>
    </source>
</evidence>
<reference evidence="3" key="1">
    <citation type="submission" date="2025-08" db="UniProtKB">
        <authorList>
            <consortium name="RefSeq"/>
        </authorList>
    </citation>
    <scope>IDENTIFICATION</scope>
    <source>
        <tissue evidence="3">Whole organism</tissue>
    </source>
</reference>
<feature type="signal peptide" evidence="1">
    <location>
        <begin position="1"/>
        <end position="22"/>
    </location>
</feature>
<proteinExistence type="predicted"/>
<keyword evidence="2" id="KW-1185">Reference proteome</keyword>